<accession>A0A139XMR5</accession>
<dbReference type="Proteomes" id="UP000074247">
    <property type="component" value="Unassembled WGS sequence"/>
</dbReference>
<dbReference type="AlphaFoldDB" id="A0A139XMR5"/>
<name>A0A139XMR5_TOXGO</name>
<gene>
    <name evidence="2" type="ORF">TGARI_371530</name>
</gene>
<sequence>MKFSLLTLGALAFSAQQASAVRGGNQVAGQDTQKDVCKEGASLSFNITQGGESVVFTCGTDVPTLDPAFNASIPE</sequence>
<evidence type="ECO:0000313" key="2">
    <source>
        <dbReference type="EMBL" id="KYF40066.1"/>
    </source>
</evidence>
<keyword evidence="1" id="KW-0732">Signal</keyword>
<feature type="non-terminal residue" evidence="2">
    <location>
        <position position="75"/>
    </location>
</feature>
<protein>
    <submittedName>
        <fullName evidence="2">SAG-related sequence protein SRS22I</fullName>
    </submittedName>
</protein>
<comment type="caution">
    <text evidence="2">The sequence shown here is derived from an EMBL/GenBank/DDBJ whole genome shotgun (WGS) entry which is preliminary data.</text>
</comment>
<proteinExistence type="predicted"/>
<evidence type="ECO:0000313" key="3">
    <source>
        <dbReference type="Proteomes" id="UP000074247"/>
    </source>
</evidence>
<feature type="chain" id="PRO_5007300874" evidence="1">
    <location>
        <begin position="21"/>
        <end position="75"/>
    </location>
</feature>
<dbReference type="VEuPathDB" id="ToxoDB:TGARI_371530"/>
<reference evidence="2 3" key="1">
    <citation type="journal article" date="2016" name="Nat. Commun.">
        <title>Local admixture of amplified and diversified secreted pathogenesis determinants shapes mosaic Toxoplasma gondii genomes.</title>
        <authorList>
            <person name="Lorenzi H."/>
            <person name="Khan A."/>
            <person name="Behnke M.S."/>
            <person name="Namasivayam S."/>
            <person name="Swapna L.S."/>
            <person name="Hadjithomas M."/>
            <person name="Karamycheva S."/>
            <person name="Pinney D."/>
            <person name="Brunk B.P."/>
            <person name="Ajioka J.W."/>
            <person name="Ajzenberg D."/>
            <person name="Boothroyd J.C."/>
            <person name="Boyle J.P."/>
            <person name="Darde M.L."/>
            <person name="Diaz-Miranda M.A."/>
            <person name="Dubey J.P."/>
            <person name="Fritz H.M."/>
            <person name="Gennari S.M."/>
            <person name="Gregory B.D."/>
            <person name="Kim K."/>
            <person name="Saeij J.P."/>
            <person name="Su C."/>
            <person name="White M.W."/>
            <person name="Zhu X.Q."/>
            <person name="Howe D.K."/>
            <person name="Rosenthal B.M."/>
            <person name="Grigg M.E."/>
            <person name="Parkinson J."/>
            <person name="Liu L."/>
            <person name="Kissinger J.C."/>
            <person name="Roos D.S."/>
            <person name="Sibley L.D."/>
        </authorList>
    </citation>
    <scope>NUCLEOTIDE SEQUENCE [LARGE SCALE GENOMIC DNA]</scope>
    <source>
        <strain evidence="2 3">ARI</strain>
    </source>
</reference>
<evidence type="ECO:0000256" key="1">
    <source>
        <dbReference type="SAM" id="SignalP"/>
    </source>
</evidence>
<organism evidence="2 3">
    <name type="scientific">Toxoplasma gondii ARI</name>
    <dbReference type="NCBI Taxonomy" id="1074872"/>
    <lineage>
        <taxon>Eukaryota</taxon>
        <taxon>Sar</taxon>
        <taxon>Alveolata</taxon>
        <taxon>Apicomplexa</taxon>
        <taxon>Conoidasida</taxon>
        <taxon>Coccidia</taxon>
        <taxon>Eucoccidiorida</taxon>
        <taxon>Eimeriorina</taxon>
        <taxon>Sarcocystidae</taxon>
        <taxon>Toxoplasma</taxon>
    </lineage>
</organism>
<feature type="signal peptide" evidence="1">
    <location>
        <begin position="1"/>
        <end position="20"/>
    </location>
</feature>
<dbReference type="EMBL" id="AGQS02005567">
    <property type="protein sequence ID" value="KYF40066.1"/>
    <property type="molecule type" value="Genomic_DNA"/>
</dbReference>